<sequence length="300" mass="33271">MRTRLKFLSAGVLAVALTGCATQPREYWHDFTSNKIVSEVAENDAALVFFRDASGPEKQAVNININGEYLTSLQPNGFSQVTTCAMPQRIGAFLTGTDNDYLRKENQGSFYQLPNAQVSYFRVSVGENGQAVVTPVDEETARAEINTRKYQSNTLPRVEKKNTCVDRTQPRTYTLDASALFQFDKFSANNVLPKGLQEIQAVARDIREYPVRIRAIEIVGHTDPQGSVAYNQKLSAERARTVGNMLVQLGVPANLIQARSVGKSQPVVTGCAEKHKGNREAINACNQPNRRVEIKLYAQQ</sequence>
<evidence type="ECO:0000256" key="3">
    <source>
        <dbReference type="ARBA" id="ARBA00023237"/>
    </source>
</evidence>
<dbReference type="Proteomes" id="UP000254651">
    <property type="component" value="Unassembled WGS sequence"/>
</dbReference>
<organism evidence="6 7">
    <name type="scientific">Bergeriella denitrificans</name>
    <name type="common">Neisseria denitrificans</name>
    <dbReference type="NCBI Taxonomy" id="494"/>
    <lineage>
        <taxon>Bacteria</taxon>
        <taxon>Pseudomonadati</taxon>
        <taxon>Pseudomonadota</taxon>
        <taxon>Betaproteobacteria</taxon>
        <taxon>Neisseriales</taxon>
        <taxon>Neisseriaceae</taxon>
        <taxon>Bergeriella</taxon>
    </lineage>
</organism>
<evidence type="ECO:0000256" key="2">
    <source>
        <dbReference type="ARBA" id="ARBA00023136"/>
    </source>
</evidence>
<dbReference type="InterPro" id="IPR006664">
    <property type="entry name" value="OMP_bac"/>
</dbReference>
<dbReference type="RefSeq" id="WP_169798092.1">
    <property type="nucleotide sequence ID" value="NZ_CP181246.1"/>
</dbReference>
<dbReference type="InterPro" id="IPR006665">
    <property type="entry name" value="OmpA-like"/>
</dbReference>
<reference evidence="6 7" key="1">
    <citation type="submission" date="2018-06" db="EMBL/GenBank/DDBJ databases">
        <authorList>
            <consortium name="Pathogen Informatics"/>
            <person name="Doyle S."/>
        </authorList>
    </citation>
    <scope>NUCLEOTIDE SEQUENCE [LARGE SCALE GENOMIC DNA]</scope>
    <source>
        <strain evidence="6 7">NCTC10295</strain>
    </source>
</reference>
<dbReference type="SUPFAM" id="SSF103088">
    <property type="entry name" value="OmpA-like"/>
    <property type="match status" value="1"/>
</dbReference>
<dbReference type="GO" id="GO:0009279">
    <property type="term" value="C:cell outer membrane"/>
    <property type="evidence" value="ECO:0007669"/>
    <property type="project" value="UniProtKB-SubCell"/>
</dbReference>
<dbReference type="EMBL" id="UGQS01000002">
    <property type="protein sequence ID" value="STZ76301.1"/>
    <property type="molecule type" value="Genomic_DNA"/>
</dbReference>
<proteinExistence type="predicted"/>
<dbReference type="CDD" id="cd07185">
    <property type="entry name" value="OmpA_C-like"/>
    <property type="match status" value="1"/>
</dbReference>
<dbReference type="InterPro" id="IPR006690">
    <property type="entry name" value="OMPA-like_CS"/>
</dbReference>
<dbReference type="InterPro" id="IPR036737">
    <property type="entry name" value="OmpA-like_sf"/>
</dbReference>
<dbReference type="PROSITE" id="PS51257">
    <property type="entry name" value="PROKAR_LIPOPROTEIN"/>
    <property type="match status" value="1"/>
</dbReference>
<evidence type="ECO:0000256" key="1">
    <source>
        <dbReference type="ARBA" id="ARBA00004442"/>
    </source>
</evidence>
<dbReference type="PROSITE" id="PS51123">
    <property type="entry name" value="OMPA_2"/>
    <property type="match status" value="1"/>
</dbReference>
<name>A0A378UII5_BERDE</name>
<dbReference type="PROSITE" id="PS01068">
    <property type="entry name" value="OMPA_1"/>
    <property type="match status" value="1"/>
</dbReference>
<comment type="subcellular location">
    <subcellularLocation>
        <location evidence="1">Cell outer membrane</location>
    </subcellularLocation>
</comment>
<feature type="domain" description="OmpA-like" evidence="5">
    <location>
        <begin position="168"/>
        <end position="300"/>
    </location>
</feature>
<evidence type="ECO:0000313" key="6">
    <source>
        <dbReference type="EMBL" id="STZ76301.1"/>
    </source>
</evidence>
<dbReference type="Gene3D" id="3.30.1330.60">
    <property type="entry name" value="OmpA-like domain"/>
    <property type="match status" value="1"/>
</dbReference>
<dbReference type="PANTHER" id="PTHR30329">
    <property type="entry name" value="STATOR ELEMENT OF FLAGELLAR MOTOR COMPLEX"/>
    <property type="match status" value="1"/>
</dbReference>
<evidence type="ECO:0000259" key="5">
    <source>
        <dbReference type="PROSITE" id="PS51123"/>
    </source>
</evidence>
<dbReference type="Pfam" id="PF00691">
    <property type="entry name" value="OmpA"/>
    <property type="match status" value="1"/>
</dbReference>
<keyword evidence="2 4" id="KW-0472">Membrane</keyword>
<dbReference type="PRINTS" id="PR01021">
    <property type="entry name" value="OMPADOMAIN"/>
</dbReference>
<dbReference type="AlphaFoldDB" id="A0A378UII5"/>
<accession>A0A378UII5</accession>
<keyword evidence="3" id="KW-0998">Cell outer membrane</keyword>
<protein>
    <submittedName>
        <fullName evidence="6">OmpA family protein</fullName>
    </submittedName>
</protein>
<dbReference type="InterPro" id="IPR050330">
    <property type="entry name" value="Bact_OuterMem_StrucFunc"/>
</dbReference>
<evidence type="ECO:0000256" key="4">
    <source>
        <dbReference type="PROSITE-ProRule" id="PRU00473"/>
    </source>
</evidence>
<gene>
    <name evidence="6" type="primary">ompA</name>
    <name evidence="6" type="ORF">NCTC10295_01062</name>
</gene>
<keyword evidence="7" id="KW-1185">Reference proteome</keyword>
<evidence type="ECO:0000313" key="7">
    <source>
        <dbReference type="Proteomes" id="UP000254651"/>
    </source>
</evidence>
<dbReference type="PANTHER" id="PTHR30329:SF21">
    <property type="entry name" value="LIPOPROTEIN YIAD-RELATED"/>
    <property type="match status" value="1"/>
</dbReference>